<dbReference type="GO" id="GO:0016272">
    <property type="term" value="C:prefoldin complex"/>
    <property type="evidence" value="ECO:0007669"/>
    <property type="project" value="UniProtKB-UniRule"/>
</dbReference>
<name>A0A7S4FRC7_9EUGL</name>
<proteinExistence type="inferred from homology"/>
<keyword evidence="4" id="KW-0175">Coiled coil</keyword>
<evidence type="ECO:0000256" key="2">
    <source>
        <dbReference type="ARBA" id="ARBA00023186"/>
    </source>
</evidence>
<comment type="similarity">
    <text evidence="1 3">Belongs to the prefoldin subunit alpha family.</text>
</comment>
<dbReference type="Pfam" id="PF02996">
    <property type="entry name" value="Prefoldin"/>
    <property type="match status" value="1"/>
</dbReference>
<dbReference type="InterPro" id="IPR016655">
    <property type="entry name" value="PFD3"/>
</dbReference>
<reference evidence="5" key="1">
    <citation type="submission" date="2021-01" db="EMBL/GenBank/DDBJ databases">
        <authorList>
            <person name="Corre E."/>
            <person name="Pelletier E."/>
            <person name="Niang G."/>
            <person name="Scheremetjew M."/>
            <person name="Finn R."/>
            <person name="Kale V."/>
            <person name="Holt S."/>
            <person name="Cochrane G."/>
            <person name="Meng A."/>
            <person name="Brown T."/>
            <person name="Cohen L."/>
        </authorList>
    </citation>
    <scope>NUCLEOTIDE SEQUENCE</scope>
    <source>
        <strain evidence="5">CCMP1594</strain>
    </source>
</reference>
<comment type="subunit">
    <text evidence="3">Heterohexamer of two PFD-alpha type and four PFD-beta type subunits.</text>
</comment>
<keyword evidence="2 3" id="KW-0143">Chaperone</keyword>
<organism evidence="5">
    <name type="scientific">Eutreptiella gymnastica</name>
    <dbReference type="NCBI Taxonomy" id="73025"/>
    <lineage>
        <taxon>Eukaryota</taxon>
        <taxon>Discoba</taxon>
        <taxon>Euglenozoa</taxon>
        <taxon>Euglenida</taxon>
        <taxon>Spirocuta</taxon>
        <taxon>Euglenophyceae</taxon>
        <taxon>Eutreptiales</taxon>
        <taxon>Eutreptiaceae</taxon>
        <taxon>Eutreptiella</taxon>
    </lineage>
</organism>
<dbReference type="FunFam" id="1.10.287.370:FF:000001">
    <property type="entry name" value="Prefoldin subunit 3"/>
    <property type="match status" value="1"/>
</dbReference>
<dbReference type="Gene3D" id="1.10.287.370">
    <property type="match status" value="1"/>
</dbReference>
<evidence type="ECO:0000313" key="5">
    <source>
        <dbReference type="EMBL" id="CAE0808350.1"/>
    </source>
</evidence>
<evidence type="ECO:0000256" key="1">
    <source>
        <dbReference type="ARBA" id="ARBA00010048"/>
    </source>
</evidence>
<dbReference type="GO" id="GO:0007021">
    <property type="term" value="P:tubulin complex assembly"/>
    <property type="evidence" value="ECO:0007669"/>
    <property type="project" value="TreeGrafter"/>
</dbReference>
<dbReference type="GO" id="GO:0006457">
    <property type="term" value="P:protein folding"/>
    <property type="evidence" value="ECO:0007669"/>
    <property type="project" value="UniProtKB-UniRule"/>
</dbReference>
<dbReference type="EMBL" id="HBJA01054898">
    <property type="protein sequence ID" value="CAE0808350.1"/>
    <property type="molecule type" value="Transcribed_RNA"/>
</dbReference>
<gene>
    <name evidence="5" type="ORF">EGYM00163_LOCUS19480</name>
</gene>
<dbReference type="GO" id="GO:0005737">
    <property type="term" value="C:cytoplasm"/>
    <property type="evidence" value="ECO:0007669"/>
    <property type="project" value="TreeGrafter"/>
</dbReference>
<dbReference type="SUPFAM" id="SSF46579">
    <property type="entry name" value="Prefoldin"/>
    <property type="match status" value="1"/>
</dbReference>
<dbReference type="CDD" id="cd23156">
    <property type="entry name" value="Prefoldin_3"/>
    <property type="match status" value="1"/>
</dbReference>
<comment type="function">
    <text evidence="3">Binds specifically to cytosolic chaperonin (c-CPN) and transfers target proteins to it. Binds to nascent polypeptide chain and promotes folding in an environment in which there are many competing pathways for nonnative proteins.</text>
</comment>
<dbReference type="PANTHER" id="PTHR12409:SF0">
    <property type="entry name" value="PREFOLDIN SUBUNIT 3"/>
    <property type="match status" value="1"/>
</dbReference>
<dbReference type="PANTHER" id="PTHR12409">
    <property type="entry name" value="PREFOLDIN SUBUNIT 3"/>
    <property type="match status" value="1"/>
</dbReference>
<sequence length="208" mass="23498">MATGQLSSMGGWYTQGFSEDYVNARGIPRVEFVDDVAAFLKKKDCNPEGAIKVMQEQYSKYKLMEYKLGQNKASLLRKLPEIKKTLEMVKHLKAKVEADEELRTHFGLSDTVFVEAVVKDKPQTVGIWLGANVMVEYTQDEAIELLKKNLDTASANLERTVEDLAFLRDQLTVSEVNIARVYNWEVKQKRKAKEAGAGEAETDTKTVE</sequence>
<feature type="coiled-coil region" evidence="4">
    <location>
        <begin position="143"/>
        <end position="170"/>
    </location>
</feature>
<protein>
    <recommendedName>
        <fullName evidence="3">Prefoldin subunit 3</fullName>
    </recommendedName>
</protein>
<dbReference type="GO" id="GO:0015631">
    <property type="term" value="F:tubulin binding"/>
    <property type="evidence" value="ECO:0007669"/>
    <property type="project" value="TreeGrafter"/>
</dbReference>
<dbReference type="InterPro" id="IPR004127">
    <property type="entry name" value="Prefoldin_subunit_alpha"/>
</dbReference>
<evidence type="ECO:0000256" key="3">
    <source>
        <dbReference type="PIRNR" id="PIRNR016396"/>
    </source>
</evidence>
<evidence type="ECO:0000256" key="4">
    <source>
        <dbReference type="SAM" id="Coils"/>
    </source>
</evidence>
<accession>A0A7S4FRC7</accession>
<dbReference type="InterPro" id="IPR009053">
    <property type="entry name" value="Prefoldin"/>
</dbReference>
<dbReference type="PIRSF" id="PIRSF016396">
    <property type="entry name" value="Prefoldin_subunit_3"/>
    <property type="match status" value="1"/>
</dbReference>
<dbReference type="AlphaFoldDB" id="A0A7S4FRC7"/>
<dbReference type="GO" id="GO:0007017">
    <property type="term" value="P:microtubule-based process"/>
    <property type="evidence" value="ECO:0007669"/>
    <property type="project" value="TreeGrafter"/>
</dbReference>